<keyword evidence="3" id="KW-1185">Reference proteome</keyword>
<gene>
    <name evidence="2" type="ORF">ACFOD9_11185</name>
</gene>
<comment type="caution">
    <text evidence="2">The sequence shown here is derived from an EMBL/GenBank/DDBJ whole genome shotgun (WGS) entry which is preliminary data.</text>
</comment>
<evidence type="ECO:0000313" key="2">
    <source>
        <dbReference type="EMBL" id="MFC3174815.1"/>
    </source>
</evidence>
<feature type="chain" id="PRO_5047420472" description="Elongation factor P" evidence="1">
    <location>
        <begin position="33"/>
        <end position="133"/>
    </location>
</feature>
<name>A0ABV7IQ69_9SPHN</name>
<evidence type="ECO:0000313" key="3">
    <source>
        <dbReference type="Proteomes" id="UP001595604"/>
    </source>
</evidence>
<organism evidence="2 3">
    <name type="scientific">Novosphingobium bradum</name>
    <dbReference type="NCBI Taxonomy" id="1737444"/>
    <lineage>
        <taxon>Bacteria</taxon>
        <taxon>Pseudomonadati</taxon>
        <taxon>Pseudomonadota</taxon>
        <taxon>Alphaproteobacteria</taxon>
        <taxon>Sphingomonadales</taxon>
        <taxon>Sphingomonadaceae</taxon>
        <taxon>Novosphingobium</taxon>
    </lineage>
</organism>
<dbReference type="RefSeq" id="WP_379510196.1">
    <property type="nucleotide sequence ID" value="NZ_JBHRTQ010000009.1"/>
</dbReference>
<sequence length="133" mass="13363">MAFPIPSRGISLTGALAGILAGALLAGTPAVAAPGGAIGTLPLGTYHCELPGDAEGAAGVPQPERDFTVIHGSSYAMPAGTGVYLLTGDRVEFTSGPLRGAVFSRSGRSFLREALADGREGALRCVRAPNSGR</sequence>
<proteinExistence type="predicted"/>
<protein>
    <recommendedName>
        <fullName evidence="4">Elongation factor P</fullName>
    </recommendedName>
</protein>
<reference evidence="3" key="1">
    <citation type="journal article" date="2019" name="Int. J. Syst. Evol. Microbiol.">
        <title>The Global Catalogue of Microorganisms (GCM) 10K type strain sequencing project: providing services to taxonomists for standard genome sequencing and annotation.</title>
        <authorList>
            <consortium name="The Broad Institute Genomics Platform"/>
            <consortium name="The Broad Institute Genome Sequencing Center for Infectious Disease"/>
            <person name="Wu L."/>
            <person name="Ma J."/>
        </authorList>
    </citation>
    <scope>NUCLEOTIDE SEQUENCE [LARGE SCALE GENOMIC DNA]</scope>
    <source>
        <strain evidence="3">KCTC 42984</strain>
    </source>
</reference>
<dbReference type="Proteomes" id="UP001595604">
    <property type="component" value="Unassembled WGS sequence"/>
</dbReference>
<evidence type="ECO:0008006" key="4">
    <source>
        <dbReference type="Google" id="ProtNLM"/>
    </source>
</evidence>
<keyword evidence="1" id="KW-0732">Signal</keyword>
<dbReference type="EMBL" id="JBHRTQ010000009">
    <property type="protein sequence ID" value="MFC3174815.1"/>
    <property type="molecule type" value="Genomic_DNA"/>
</dbReference>
<feature type="signal peptide" evidence="1">
    <location>
        <begin position="1"/>
        <end position="32"/>
    </location>
</feature>
<accession>A0ABV7IQ69</accession>
<evidence type="ECO:0000256" key="1">
    <source>
        <dbReference type="SAM" id="SignalP"/>
    </source>
</evidence>